<sequence length="200" mass="21752">MKALLLVPCMTLLVACQSTNPYTADSKPLPPAPPAAAQHLDLSAYPAAPRDFGRYRTWQWRDGRLPPATAWASAEQVQEALGGALDQRGLRPASRADLQVSAELRSERRVRQVADRYGSSYGAGYGHRGYHDGIGAWGSAPLVRTYEEEVIVVRIDLFDSRDGQPVWSSQAEMPSGGSQSERADALRGAIQRAMSSYPPA</sequence>
<evidence type="ECO:0000256" key="2">
    <source>
        <dbReference type="SAM" id="SignalP"/>
    </source>
</evidence>
<feature type="compositionally biased region" description="Polar residues" evidence="1">
    <location>
        <begin position="166"/>
        <end position="180"/>
    </location>
</feature>
<protein>
    <recommendedName>
        <fullName evidence="3">DUF4136 domain-containing protein</fullName>
    </recommendedName>
</protein>
<feature type="region of interest" description="Disordered" evidence="1">
    <location>
        <begin position="163"/>
        <end position="184"/>
    </location>
</feature>
<dbReference type="RefSeq" id="WP_069519259.1">
    <property type="nucleotide sequence ID" value="NZ_FOFP01000008.1"/>
</dbReference>
<evidence type="ECO:0000259" key="3">
    <source>
        <dbReference type="Pfam" id="PF13590"/>
    </source>
</evidence>
<evidence type="ECO:0000313" key="5">
    <source>
        <dbReference type="Proteomes" id="UP000198512"/>
    </source>
</evidence>
<reference evidence="4 5" key="1">
    <citation type="submission" date="2016-10" db="EMBL/GenBank/DDBJ databases">
        <authorList>
            <person name="Varghese N."/>
            <person name="Submissions S."/>
        </authorList>
    </citation>
    <scope>NUCLEOTIDE SEQUENCE [LARGE SCALE GENOMIC DNA]</scope>
    <source>
        <strain evidence="4 5">CIP 109853</strain>
    </source>
</reference>
<dbReference type="Proteomes" id="UP000198512">
    <property type="component" value="Unassembled WGS sequence"/>
</dbReference>
<dbReference type="Pfam" id="PF13590">
    <property type="entry name" value="DUF4136"/>
    <property type="match status" value="1"/>
</dbReference>
<organism evidence="4 5">
    <name type="scientific">Pseudomonas cuatrocienegasensis</name>
    <dbReference type="NCBI Taxonomy" id="543360"/>
    <lineage>
        <taxon>Bacteria</taxon>
        <taxon>Pseudomonadati</taxon>
        <taxon>Pseudomonadota</taxon>
        <taxon>Gammaproteobacteria</taxon>
        <taxon>Pseudomonadales</taxon>
        <taxon>Pseudomonadaceae</taxon>
        <taxon>Pseudomonas</taxon>
    </lineage>
</organism>
<proteinExistence type="predicted"/>
<evidence type="ECO:0000256" key="1">
    <source>
        <dbReference type="SAM" id="MobiDB-lite"/>
    </source>
</evidence>
<name>A0ABY1BEH4_9PSED</name>
<dbReference type="EMBL" id="FOFP01000008">
    <property type="protein sequence ID" value="SEQ65750.1"/>
    <property type="molecule type" value="Genomic_DNA"/>
</dbReference>
<evidence type="ECO:0000313" key="4">
    <source>
        <dbReference type="EMBL" id="SEQ65750.1"/>
    </source>
</evidence>
<comment type="caution">
    <text evidence="4">The sequence shown here is derived from an EMBL/GenBank/DDBJ whole genome shotgun (WGS) entry which is preliminary data.</text>
</comment>
<feature type="signal peptide" evidence="2">
    <location>
        <begin position="1"/>
        <end position="23"/>
    </location>
</feature>
<keyword evidence="2" id="KW-0732">Signal</keyword>
<feature type="chain" id="PRO_5046996388" description="DUF4136 domain-containing protein" evidence="2">
    <location>
        <begin position="24"/>
        <end position="200"/>
    </location>
</feature>
<dbReference type="PROSITE" id="PS51257">
    <property type="entry name" value="PROKAR_LIPOPROTEIN"/>
    <property type="match status" value="1"/>
</dbReference>
<accession>A0ABY1BEH4</accession>
<dbReference type="InterPro" id="IPR025411">
    <property type="entry name" value="DUF4136"/>
</dbReference>
<feature type="domain" description="DUF4136" evidence="3">
    <location>
        <begin position="50"/>
        <end position="199"/>
    </location>
</feature>
<gene>
    <name evidence="4" type="ORF">SAMN05216600_10888</name>
</gene>
<keyword evidence="5" id="KW-1185">Reference proteome</keyword>
<dbReference type="Gene3D" id="3.30.160.670">
    <property type="match status" value="1"/>
</dbReference>